<comment type="similarity">
    <text evidence="4 12">Belongs to the DHPS family.</text>
</comment>
<sequence>MAKFRSRRQSDLPFVMGVLNVTPDSFSDGGDFIDQEAAVERGLEMLKNGADVIDVGGESTRPGAAPVAEDEELRRVIPVIKTLRERSGARISIDTFKPAVARAAVEAGADIWNDVMALRADGALETAAELGVPVILMHMSGTPKTMQKDPQYDDVVSEVCDFLTERADIAMAKGVSADSIWLDPGIGFGKSLDHNLALMRDLDQVIGLGYPVLFGASRKRFIAAIDEGAAEMERLGGSLAAALRAASAGAAMVRVHDVRMTVQALKVQAAIRKGRA</sequence>
<dbReference type="UniPathway" id="UPA00077">
    <property type="reaction ID" value="UER00156"/>
</dbReference>
<evidence type="ECO:0000313" key="14">
    <source>
        <dbReference type="EMBL" id="RKQ94190.1"/>
    </source>
</evidence>
<dbReference type="CDD" id="cd00739">
    <property type="entry name" value="DHPS"/>
    <property type="match status" value="1"/>
</dbReference>
<evidence type="ECO:0000256" key="11">
    <source>
        <dbReference type="ARBA" id="ARBA00030193"/>
    </source>
</evidence>
<evidence type="ECO:0000256" key="6">
    <source>
        <dbReference type="ARBA" id="ARBA00016919"/>
    </source>
</evidence>
<keyword evidence="10 12" id="KW-0289">Folate biosynthesis</keyword>
<evidence type="ECO:0000256" key="7">
    <source>
        <dbReference type="ARBA" id="ARBA00022679"/>
    </source>
</evidence>
<dbReference type="PROSITE" id="PS00792">
    <property type="entry name" value="DHPS_1"/>
    <property type="match status" value="1"/>
</dbReference>
<comment type="caution">
    <text evidence="14">The sequence shown here is derived from an EMBL/GenBank/DDBJ whole genome shotgun (WGS) entry which is preliminary data.</text>
</comment>
<dbReference type="PROSITE" id="PS50972">
    <property type="entry name" value="PTERIN_BINDING"/>
    <property type="match status" value="1"/>
</dbReference>
<evidence type="ECO:0000259" key="13">
    <source>
        <dbReference type="PROSITE" id="PS50972"/>
    </source>
</evidence>
<dbReference type="GO" id="GO:0046654">
    <property type="term" value="P:tetrahydrofolate biosynthetic process"/>
    <property type="evidence" value="ECO:0007669"/>
    <property type="project" value="UniProtKB-UniPathway"/>
</dbReference>
<dbReference type="FunFam" id="3.20.20.20:FF:000006">
    <property type="entry name" value="Dihydropteroate synthase"/>
    <property type="match status" value="1"/>
</dbReference>
<evidence type="ECO:0000256" key="1">
    <source>
        <dbReference type="ARBA" id="ARBA00000012"/>
    </source>
</evidence>
<dbReference type="AlphaFoldDB" id="A0A495CZJ7"/>
<dbReference type="GO" id="GO:0046872">
    <property type="term" value="F:metal ion binding"/>
    <property type="evidence" value="ECO:0007669"/>
    <property type="project" value="UniProtKB-KW"/>
</dbReference>
<dbReference type="NCBIfam" id="TIGR01496">
    <property type="entry name" value="DHPS"/>
    <property type="match status" value="1"/>
</dbReference>
<dbReference type="InterPro" id="IPR045031">
    <property type="entry name" value="DHP_synth-like"/>
</dbReference>
<evidence type="ECO:0000256" key="2">
    <source>
        <dbReference type="ARBA" id="ARBA00001946"/>
    </source>
</evidence>
<feature type="domain" description="Pterin-binding" evidence="13">
    <location>
        <begin position="13"/>
        <end position="266"/>
    </location>
</feature>
<evidence type="ECO:0000256" key="12">
    <source>
        <dbReference type="RuleBase" id="RU361205"/>
    </source>
</evidence>
<evidence type="ECO:0000256" key="9">
    <source>
        <dbReference type="ARBA" id="ARBA00022842"/>
    </source>
</evidence>
<evidence type="ECO:0000256" key="4">
    <source>
        <dbReference type="ARBA" id="ARBA00009503"/>
    </source>
</evidence>
<dbReference type="EC" id="2.5.1.15" evidence="5 12"/>
<comment type="function">
    <text evidence="12">Catalyzes the condensation of para-aminobenzoate (pABA) with 6-hydroxymethyl-7,8-dihydropterin diphosphate (DHPt-PP) to form 7,8-dihydropteroate (H2Pte), the immediate precursor of folate derivatives.</text>
</comment>
<protein>
    <recommendedName>
        <fullName evidence="6 12">Dihydropteroate synthase</fullName>
        <shortName evidence="12">DHPS</shortName>
        <ecNumber evidence="5 12">2.5.1.15</ecNumber>
    </recommendedName>
    <alternativeName>
        <fullName evidence="11 12">Dihydropteroate pyrophosphorylase</fullName>
    </alternativeName>
</protein>
<evidence type="ECO:0000256" key="10">
    <source>
        <dbReference type="ARBA" id="ARBA00022909"/>
    </source>
</evidence>
<dbReference type="RefSeq" id="WP_121212416.1">
    <property type="nucleotide sequence ID" value="NZ_RBIM01000008.1"/>
</dbReference>
<evidence type="ECO:0000256" key="8">
    <source>
        <dbReference type="ARBA" id="ARBA00022723"/>
    </source>
</evidence>
<name>A0A495CZJ7_9PROT</name>
<dbReference type="SUPFAM" id="SSF51717">
    <property type="entry name" value="Dihydropteroate synthetase-like"/>
    <property type="match status" value="1"/>
</dbReference>
<dbReference type="OrthoDB" id="9811744at2"/>
<evidence type="ECO:0000313" key="15">
    <source>
        <dbReference type="Proteomes" id="UP000273675"/>
    </source>
</evidence>
<keyword evidence="7 12" id="KW-0808">Transferase</keyword>
<dbReference type="GO" id="GO:0046656">
    <property type="term" value="P:folic acid biosynthetic process"/>
    <property type="evidence" value="ECO:0007669"/>
    <property type="project" value="UniProtKB-KW"/>
</dbReference>
<keyword evidence="8 12" id="KW-0479">Metal-binding</keyword>
<evidence type="ECO:0000256" key="3">
    <source>
        <dbReference type="ARBA" id="ARBA00004763"/>
    </source>
</evidence>
<comment type="pathway">
    <text evidence="3 12">Cofactor biosynthesis; tetrahydrofolate biosynthesis; 7,8-dihydrofolate from 2-amino-4-hydroxy-6-hydroxymethyl-7,8-dihydropteridine diphosphate and 4-aminobenzoate: step 1/2.</text>
</comment>
<dbReference type="Proteomes" id="UP000273675">
    <property type="component" value="Unassembled WGS sequence"/>
</dbReference>
<dbReference type="GO" id="GO:0004156">
    <property type="term" value="F:dihydropteroate synthase activity"/>
    <property type="evidence" value="ECO:0007669"/>
    <property type="project" value="UniProtKB-EC"/>
</dbReference>
<dbReference type="InterPro" id="IPR000489">
    <property type="entry name" value="Pterin-binding_dom"/>
</dbReference>
<organism evidence="14 15">
    <name type="scientific">Maricaulis maris</name>
    <dbReference type="NCBI Taxonomy" id="74318"/>
    <lineage>
        <taxon>Bacteria</taxon>
        <taxon>Pseudomonadati</taxon>
        <taxon>Pseudomonadota</taxon>
        <taxon>Alphaproteobacteria</taxon>
        <taxon>Maricaulales</taxon>
        <taxon>Maricaulaceae</taxon>
        <taxon>Maricaulis</taxon>
    </lineage>
</organism>
<comment type="catalytic activity">
    <reaction evidence="1">
        <text>(7,8-dihydropterin-6-yl)methyl diphosphate + 4-aminobenzoate = 7,8-dihydropteroate + diphosphate</text>
        <dbReference type="Rhea" id="RHEA:19949"/>
        <dbReference type="ChEBI" id="CHEBI:17836"/>
        <dbReference type="ChEBI" id="CHEBI:17839"/>
        <dbReference type="ChEBI" id="CHEBI:33019"/>
        <dbReference type="ChEBI" id="CHEBI:72950"/>
        <dbReference type="EC" id="2.5.1.15"/>
    </reaction>
</comment>
<dbReference type="Pfam" id="PF00809">
    <property type="entry name" value="Pterin_bind"/>
    <property type="match status" value="1"/>
</dbReference>
<dbReference type="GO" id="GO:0005829">
    <property type="term" value="C:cytosol"/>
    <property type="evidence" value="ECO:0007669"/>
    <property type="project" value="TreeGrafter"/>
</dbReference>
<dbReference type="PANTHER" id="PTHR20941:SF1">
    <property type="entry name" value="FOLIC ACID SYNTHESIS PROTEIN FOL1"/>
    <property type="match status" value="1"/>
</dbReference>
<dbReference type="EMBL" id="RBIM01000008">
    <property type="protein sequence ID" value="RKQ94190.1"/>
    <property type="molecule type" value="Genomic_DNA"/>
</dbReference>
<accession>A0A495CZJ7</accession>
<dbReference type="InterPro" id="IPR011005">
    <property type="entry name" value="Dihydropteroate_synth-like_sf"/>
</dbReference>
<reference evidence="14 15" key="1">
    <citation type="submission" date="2018-10" db="EMBL/GenBank/DDBJ databases">
        <title>Genomic Encyclopedia of Type Strains, Phase IV (KMG-IV): sequencing the most valuable type-strain genomes for metagenomic binning, comparative biology and taxonomic classification.</title>
        <authorList>
            <person name="Goeker M."/>
        </authorList>
    </citation>
    <scope>NUCLEOTIDE SEQUENCE [LARGE SCALE GENOMIC DNA]</scope>
    <source>
        <strain evidence="14 15">DSM 4734</strain>
    </source>
</reference>
<gene>
    <name evidence="14" type="ORF">C7435_3163</name>
</gene>
<proteinExistence type="inferred from homology"/>
<evidence type="ECO:0000256" key="5">
    <source>
        <dbReference type="ARBA" id="ARBA00012458"/>
    </source>
</evidence>
<dbReference type="PROSITE" id="PS00793">
    <property type="entry name" value="DHPS_2"/>
    <property type="match status" value="1"/>
</dbReference>
<dbReference type="InterPro" id="IPR006390">
    <property type="entry name" value="DHP_synth_dom"/>
</dbReference>
<keyword evidence="9 12" id="KW-0460">Magnesium</keyword>
<dbReference type="Gene3D" id="3.20.20.20">
    <property type="entry name" value="Dihydropteroate synthase-like"/>
    <property type="match status" value="1"/>
</dbReference>
<dbReference type="PANTHER" id="PTHR20941">
    <property type="entry name" value="FOLATE SYNTHESIS PROTEINS"/>
    <property type="match status" value="1"/>
</dbReference>
<comment type="cofactor">
    <cofactor evidence="2 12">
        <name>Mg(2+)</name>
        <dbReference type="ChEBI" id="CHEBI:18420"/>
    </cofactor>
</comment>